<dbReference type="InterPro" id="IPR018108">
    <property type="entry name" value="MCP_transmembrane"/>
</dbReference>
<feature type="repeat" description="Solcar" evidence="8">
    <location>
        <begin position="18"/>
        <end position="106"/>
    </location>
</feature>
<dbReference type="Gene3D" id="1.50.40.10">
    <property type="entry name" value="Mitochondrial carrier domain"/>
    <property type="match status" value="1"/>
</dbReference>
<organism evidence="10 11">
    <name type="scientific">Cafeteria roenbergensis</name>
    <name type="common">Marine flagellate</name>
    <dbReference type="NCBI Taxonomy" id="33653"/>
    <lineage>
        <taxon>Eukaryota</taxon>
        <taxon>Sar</taxon>
        <taxon>Stramenopiles</taxon>
        <taxon>Bigyra</taxon>
        <taxon>Opalozoa</taxon>
        <taxon>Bicosoecida</taxon>
        <taxon>Cafeteriaceae</taxon>
        <taxon>Cafeteria</taxon>
    </lineage>
</organism>
<comment type="similarity">
    <text evidence="2 9">Belongs to the mitochondrial carrier (TC 2.A.29) family.</text>
</comment>
<dbReference type="PANTHER" id="PTHR45618">
    <property type="entry name" value="MITOCHONDRIAL DICARBOXYLATE CARRIER-RELATED"/>
    <property type="match status" value="1"/>
</dbReference>
<feature type="repeat" description="Solcar" evidence="8">
    <location>
        <begin position="115"/>
        <end position="201"/>
    </location>
</feature>
<dbReference type="InterPro" id="IPR023395">
    <property type="entry name" value="MCP_dom_sf"/>
</dbReference>
<dbReference type="Proteomes" id="UP000325113">
    <property type="component" value="Unassembled WGS sequence"/>
</dbReference>
<evidence type="ECO:0000256" key="7">
    <source>
        <dbReference type="ARBA" id="ARBA00023136"/>
    </source>
</evidence>
<reference evidence="10 11" key="1">
    <citation type="submission" date="2019-07" db="EMBL/GenBank/DDBJ databases">
        <title>Genomes of Cafeteria roenbergensis.</title>
        <authorList>
            <person name="Fischer M.G."/>
            <person name="Hackl T."/>
            <person name="Roman M."/>
        </authorList>
    </citation>
    <scope>NUCLEOTIDE SEQUENCE [LARGE SCALE GENOMIC DNA]</scope>
    <source>
        <strain evidence="10 11">Cflag</strain>
    </source>
</reference>
<evidence type="ECO:0000256" key="2">
    <source>
        <dbReference type="ARBA" id="ARBA00006375"/>
    </source>
</evidence>
<evidence type="ECO:0000256" key="3">
    <source>
        <dbReference type="ARBA" id="ARBA00022448"/>
    </source>
</evidence>
<dbReference type="GO" id="GO:0016020">
    <property type="term" value="C:membrane"/>
    <property type="evidence" value="ECO:0007669"/>
    <property type="project" value="UniProtKB-SubCell"/>
</dbReference>
<comment type="caution">
    <text evidence="10">The sequence shown here is derived from an EMBL/GenBank/DDBJ whole genome shotgun (WGS) entry which is preliminary data.</text>
</comment>
<keyword evidence="6" id="KW-1133">Transmembrane helix</keyword>
<dbReference type="PROSITE" id="PS50920">
    <property type="entry name" value="SOLCAR"/>
    <property type="match status" value="3"/>
</dbReference>
<evidence type="ECO:0000256" key="5">
    <source>
        <dbReference type="ARBA" id="ARBA00022737"/>
    </source>
</evidence>
<evidence type="ECO:0000256" key="6">
    <source>
        <dbReference type="ARBA" id="ARBA00022989"/>
    </source>
</evidence>
<evidence type="ECO:0000256" key="1">
    <source>
        <dbReference type="ARBA" id="ARBA00004141"/>
    </source>
</evidence>
<evidence type="ECO:0000313" key="11">
    <source>
        <dbReference type="Proteomes" id="UP000325113"/>
    </source>
</evidence>
<keyword evidence="3 9" id="KW-0813">Transport</keyword>
<keyword evidence="4 8" id="KW-0812">Transmembrane</keyword>
<evidence type="ECO:0000256" key="8">
    <source>
        <dbReference type="PROSITE-ProRule" id="PRU00282"/>
    </source>
</evidence>
<protein>
    <submittedName>
        <fullName evidence="10">Uncharacterized protein</fullName>
    </submittedName>
</protein>
<accession>A0A5A8D602</accession>
<keyword evidence="7 8" id="KW-0472">Membrane</keyword>
<evidence type="ECO:0000256" key="4">
    <source>
        <dbReference type="ARBA" id="ARBA00022692"/>
    </source>
</evidence>
<dbReference type="EMBL" id="VLTM01000051">
    <property type="protein sequence ID" value="KAA0159670.1"/>
    <property type="molecule type" value="Genomic_DNA"/>
</dbReference>
<keyword evidence="5" id="KW-0677">Repeat</keyword>
<dbReference type="AlphaFoldDB" id="A0A5A8D602"/>
<proteinExistence type="inferred from homology"/>
<comment type="subcellular location">
    <subcellularLocation>
        <location evidence="1">Membrane</location>
        <topology evidence="1">Multi-pass membrane protein</topology>
    </subcellularLocation>
</comment>
<dbReference type="Pfam" id="PF00153">
    <property type="entry name" value="Mito_carr"/>
    <property type="match status" value="3"/>
</dbReference>
<dbReference type="SUPFAM" id="SSF103506">
    <property type="entry name" value="Mitochondrial carrier"/>
    <property type="match status" value="1"/>
</dbReference>
<name>A0A5A8D602_CAFRO</name>
<feature type="repeat" description="Solcar" evidence="8">
    <location>
        <begin position="210"/>
        <end position="303"/>
    </location>
</feature>
<gene>
    <name evidence="10" type="ORF">FNF31_04746</name>
</gene>
<evidence type="ECO:0000313" key="10">
    <source>
        <dbReference type="EMBL" id="KAA0159670.1"/>
    </source>
</evidence>
<dbReference type="InterPro" id="IPR050391">
    <property type="entry name" value="Mito_Metabolite_Transporter"/>
</dbReference>
<sequence length="309" mass="32517">MAAATHESAPKRPIALWERLVMAGASNASAATLTNPLDVVKIRQQLDGELKGRGAARKYPNFASGLVSIVRTEGLMGLYKGILPSVLRELSYSGVRMGLYEPFKELLGATDRANTPLSVKVAAGAMSGTVGASFANPCDLIKIRCQAYQGPGSLGVIDAVKHVVRHEGGVPGLWQGVLPSVQRAALLTATQVPAYDEIKHQCLRRGLASEGLLLHFAASSLAGFLTAMVTNPVDIVKTRMMEQRAAAASSGTAPRYSGALDCLLSTVRNEGPAALWKGAMASWARIGPHTTVSLMVFEGLRSAIGAEAL</sequence>
<evidence type="ECO:0000256" key="9">
    <source>
        <dbReference type="RuleBase" id="RU000488"/>
    </source>
</evidence>